<evidence type="ECO:0000313" key="6">
    <source>
        <dbReference type="EMBL" id="TRM62836.1"/>
    </source>
</evidence>
<evidence type="ECO:0000256" key="1">
    <source>
        <dbReference type="ARBA" id="ARBA00022723"/>
    </source>
</evidence>
<dbReference type="InterPro" id="IPR002893">
    <property type="entry name" value="Znf_MYND"/>
</dbReference>
<accession>A0A550CDR4</accession>
<evidence type="ECO:0000256" key="2">
    <source>
        <dbReference type="ARBA" id="ARBA00022771"/>
    </source>
</evidence>
<dbReference type="AlphaFoldDB" id="A0A550CDR4"/>
<comment type="caution">
    <text evidence="6">The sequence shown here is derived from an EMBL/GenBank/DDBJ whole genome shotgun (WGS) entry which is preliminary data.</text>
</comment>
<evidence type="ECO:0000313" key="7">
    <source>
        <dbReference type="Proteomes" id="UP000320762"/>
    </source>
</evidence>
<dbReference type="OrthoDB" id="2990154at2759"/>
<feature type="domain" description="MYND-type" evidence="5">
    <location>
        <begin position="434"/>
        <end position="468"/>
    </location>
</feature>
<dbReference type="SUPFAM" id="SSF144232">
    <property type="entry name" value="HIT/MYND zinc finger-like"/>
    <property type="match status" value="1"/>
</dbReference>
<dbReference type="PROSITE" id="PS01360">
    <property type="entry name" value="ZF_MYND_1"/>
    <property type="match status" value="1"/>
</dbReference>
<name>A0A550CDR4_9AGAR</name>
<dbReference type="GO" id="GO:0008270">
    <property type="term" value="F:zinc ion binding"/>
    <property type="evidence" value="ECO:0007669"/>
    <property type="project" value="UniProtKB-KW"/>
</dbReference>
<keyword evidence="3" id="KW-0862">Zinc</keyword>
<evidence type="ECO:0000256" key="3">
    <source>
        <dbReference type="ARBA" id="ARBA00022833"/>
    </source>
</evidence>
<proteinExistence type="predicted"/>
<keyword evidence="7" id="KW-1185">Reference proteome</keyword>
<dbReference type="Gene3D" id="6.10.140.2220">
    <property type="match status" value="1"/>
</dbReference>
<evidence type="ECO:0000256" key="4">
    <source>
        <dbReference type="PROSITE-ProRule" id="PRU00134"/>
    </source>
</evidence>
<sequence length="687" mass="75417">MAPPTTHLLNLLTRCSYDEAVAPDAHHKEKLLAVLKQDSMRTVTDAFDALHESFMPKPEDERAPFMNTEPALMHAQEALKAFGLLCIVCGDDGAISDLLIAHWPAANAWIDYLDPVKGNIRSCPTTLYARPADAVALALSGYVQLLHNKGILNKDRVSFKTLVRFWTAFPRHFPAPAAVGEDPTEADILFRGRDAAVTDLLLRVLTASDPAAREAAAHAILAEGSGSARGLMRAAASRLIYSQRFAFIPRDRYVHTFPRLADHIVLRYRYAEVCAAIAALPLSALRKSLHSRNTARDLVHGFHFFAMVSFDRSAALKVCAALAALCAKSADACVFALRGGMLIALHRFLTPRAGDIIQLRLRKGADDLAPIRALTEAVSAAMMVRSVLVAFGEACVKQGILKMDNPPSCIWRRLMLRFARCQLDLEAFDRARLCQTCAEKKGKVCCADTYYCSVVCQTADRGRHRHVCSAVPTRALPPLASSMPISMKDPKFAVFAANQEVKRSGTVRRMISAFIERPAVSKCGRDVHARVDYRKGKPTVTLCLSTGVMRQADPPEDAPKSTASSDSASVLLNCGPTSARASPRVIVDVVFTVDQSTVIVPVGMYRFTIFDDQKREQKTVRLTTQPRFAPQTPMFVFGACHPPERKRRPTLRGRAAHLNNERSWPPGHLPGLRHAFAAAPAIVRACN</sequence>
<evidence type="ECO:0000259" key="5">
    <source>
        <dbReference type="PROSITE" id="PS50865"/>
    </source>
</evidence>
<organism evidence="6 7">
    <name type="scientific">Schizophyllum amplum</name>
    <dbReference type="NCBI Taxonomy" id="97359"/>
    <lineage>
        <taxon>Eukaryota</taxon>
        <taxon>Fungi</taxon>
        <taxon>Dikarya</taxon>
        <taxon>Basidiomycota</taxon>
        <taxon>Agaricomycotina</taxon>
        <taxon>Agaricomycetes</taxon>
        <taxon>Agaricomycetidae</taxon>
        <taxon>Agaricales</taxon>
        <taxon>Schizophyllaceae</taxon>
        <taxon>Schizophyllum</taxon>
    </lineage>
</organism>
<dbReference type="PROSITE" id="PS50865">
    <property type="entry name" value="ZF_MYND_2"/>
    <property type="match status" value="1"/>
</dbReference>
<dbReference type="EMBL" id="VDMD01000011">
    <property type="protein sequence ID" value="TRM62836.1"/>
    <property type="molecule type" value="Genomic_DNA"/>
</dbReference>
<reference evidence="6 7" key="1">
    <citation type="journal article" date="2019" name="New Phytol.">
        <title>Comparative genomics reveals unique wood-decay strategies and fruiting body development in the Schizophyllaceae.</title>
        <authorList>
            <person name="Almasi E."/>
            <person name="Sahu N."/>
            <person name="Krizsan K."/>
            <person name="Balint B."/>
            <person name="Kovacs G.M."/>
            <person name="Kiss B."/>
            <person name="Cseklye J."/>
            <person name="Drula E."/>
            <person name="Henrissat B."/>
            <person name="Nagy I."/>
            <person name="Chovatia M."/>
            <person name="Adam C."/>
            <person name="LaButti K."/>
            <person name="Lipzen A."/>
            <person name="Riley R."/>
            <person name="Grigoriev I.V."/>
            <person name="Nagy L.G."/>
        </authorList>
    </citation>
    <scope>NUCLEOTIDE SEQUENCE [LARGE SCALE GENOMIC DNA]</scope>
    <source>
        <strain evidence="6 7">NL-1724</strain>
    </source>
</reference>
<keyword evidence="1" id="KW-0479">Metal-binding</keyword>
<gene>
    <name evidence="6" type="ORF">BD626DRAFT_630494</name>
</gene>
<keyword evidence="2 4" id="KW-0863">Zinc-finger</keyword>
<dbReference type="Proteomes" id="UP000320762">
    <property type="component" value="Unassembled WGS sequence"/>
</dbReference>
<protein>
    <recommendedName>
        <fullName evidence="5">MYND-type domain-containing protein</fullName>
    </recommendedName>
</protein>